<evidence type="ECO:0000313" key="3">
    <source>
        <dbReference type="EMBL" id="MDQ0154882.1"/>
    </source>
</evidence>
<dbReference type="InterPro" id="IPR029039">
    <property type="entry name" value="Flavoprotein-like_sf"/>
</dbReference>
<reference evidence="3 4" key="1">
    <citation type="submission" date="2023-07" db="EMBL/GenBank/DDBJ databases">
        <title>Genomic Encyclopedia of Type Strains, Phase IV (KMG-IV): sequencing the most valuable type-strain genomes for metagenomic binning, comparative biology and taxonomic classification.</title>
        <authorList>
            <person name="Goeker M."/>
        </authorList>
    </citation>
    <scope>NUCLEOTIDE SEQUENCE [LARGE SCALE GENOMIC DNA]</scope>
    <source>
        <strain evidence="3 4">DSM 23948</strain>
    </source>
</reference>
<dbReference type="PANTHER" id="PTHR30543">
    <property type="entry name" value="CHROMATE REDUCTASE"/>
    <property type="match status" value="1"/>
</dbReference>
<keyword evidence="4" id="KW-1185">Reference proteome</keyword>
<dbReference type="RefSeq" id="WP_307149465.1">
    <property type="nucleotide sequence ID" value="NZ_JAUSTU010000004.1"/>
</dbReference>
<accession>A0ABT9V1Q9</accession>
<dbReference type="EMBL" id="JAUSTU010000004">
    <property type="protein sequence ID" value="MDQ0154882.1"/>
    <property type="molecule type" value="Genomic_DNA"/>
</dbReference>
<dbReference type="InterPro" id="IPR005025">
    <property type="entry name" value="FMN_Rdtase-like_dom"/>
</dbReference>
<evidence type="ECO:0000259" key="2">
    <source>
        <dbReference type="Pfam" id="PF03358"/>
    </source>
</evidence>
<dbReference type="PANTHER" id="PTHR30543:SF21">
    <property type="entry name" value="NAD(P)H-DEPENDENT FMN REDUCTASE LOT6"/>
    <property type="match status" value="1"/>
</dbReference>
<dbReference type="SUPFAM" id="SSF52218">
    <property type="entry name" value="Flavoproteins"/>
    <property type="match status" value="1"/>
</dbReference>
<dbReference type="InterPro" id="IPR050712">
    <property type="entry name" value="NAD(P)H-dep_reductase"/>
</dbReference>
<comment type="similarity">
    <text evidence="1">Belongs to the azoreductase type 2 family.</text>
</comment>
<protein>
    <submittedName>
        <fullName evidence="3">NAD(P)H-dependent FMN reductase</fullName>
    </submittedName>
</protein>
<evidence type="ECO:0000313" key="4">
    <source>
        <dbReference type="Proteomes" id="UP001231362"/>
    </source>
</evidence>
<name>A0ABT9V1Q9_9BACL</name>
<organism evidence="3 4">
    <name type="scientific">Anoxybacillus andreesenii</name>
    <dbReference type="NCBI Taxonomy" id="1325932"/>
    <lineage>
        <taxon>Bacteria</taxon>
        <taxon>Bacillati</taxon>
        <taxon>Bacillota</taxon>
        <taxon>Bacilli</taxon>
        <taxon>Bacillales</taxon>
        <taxon>Anoxybacillaceae</taxon>
        <taxon>Anoxybacillus</taxon>
    </lineage>
</organism>
<evidence type="ECO:0000256" key="1">
    <source>
        <dbReference type="ARBA" id="ARBA00009428"/>
    </source>
</evidence>
<gene>
    <name evidence="3" type="ORF">J2S07_001186</name>
</gene>
<sequence length="182" mass="20366">MKIVALVGSIRDESYNLALMKTLQKRYREKMEITIANIKELPFYNEDMENNPNEMVQQFKKEIAEADGIIIATPEYNWSIPGVLKNALDWLSRVDKVLQKKPAMIVGVSTGQVGTLRAQLHLRQILASPGLSARVLPPAGNEVLVNHAGAKFENGMLTDESTLSFIDGVIERFITWVNIGKK</sequence>
<dbReference type="Gene3D" id="3.40.50.360">
    <property type="match status" value="1"/>
</dbReference>
<comment type="caution">
    <text evidence="3">The sequence shown here is derived from an EMBL/GenBank/DDBJ whole genome shotgun (WGS) entry which is preliminary data.</text>
</comment>
<dbReference type="Proteomes" id="UP001231362">
    <property type="component" value="Unassembled WGS sequence"/>
</dbReference>
<proteinExistence type="inferred from homology"/>
<dbReference type="Pfam" id="PF03358">
    <property type="entry name" value="FMN_red"/>
    <property type="match status" value="1"/>
</dbReference>
<feature type="domain" description="NADPH-dependent FMN reductase-like" evidence="2">
    <location>
        <begin position="1"/>
        <end position="138"/>
    </location>
</feature>